<dbReference type="AlphaFoldDB" id="A0A852ZFN4"/>
<keyword evidence="6" id="KW-1015">Disulfide bond</keyword>
<evidence type="ECO:0000256" key="6">
    <source>
        <dbReference type="ARBA" id="ARBA00023157"/>
    </source>
</evidence>
<dbReference type="GO" id="GO:0008993">
    <property type="term" value="F:rhamnulokinase activity"/>
    <property type="evidence" value="ECO:0007669"/>
    <property type="project" value="UniProtKB-EC"/>
</dbReference>
<keyword evidence="11" id="KW-1185">Reference proteome</keyword>
<feature type="domain" description="Carbohydrate kinase FGGY C-terminal" evidence="9">
    <location>
        <begin position="255"/>
        <end position="446"/>
    </location>
</feature>
<evidence type="ECO:0000256" key="3">
    <source>
        <dbReference type="ARBA" id="ARBA00022741"/>
    </source>
</evidence>
<dbReference type="SUPFAM" id="SSF53067">
    <property type="entry name" value="Actin-like ATPase domain"/>
    <property type="match status" value="2"/>
</dbReference>
<evidence type="ECO:0000256" key="1">
    <source>
        <dbReference type="ARBA" id="ARBA00009156"/>
    </source>
</evidence>
<dbReference type="GO" id="GO:0005524">
    <property type="term" value="F:ATP binding"/>
    <property type="evidence" value="ECO:0007669"/>
    <property type="project" value="UniProtKB-KW"/>
</dbReference>
<dbReference type="RefSeq" id="WP_179786349.1">
    <property type="nucleotide sequence ID" value="NZ_BAAARR010000022.1"/>
</dbReference>
<dbReference type="GO" id="GO:0006071">
    <property type="term" value="P:glycerol metabolic process"/>
    <property type="evidence" value="ECO:0007669"/>
    <property type="project" value="TreeGrafter"/>
</dbReference>
<accession>A0A852ZFN4</accession>
<sequence length="484" mass="52110">MSDDVRLRAAAVDLGASSGRVLVGTVGPDHLDTEVVHRFPNEPVDVNGRLSWNLPSLWRGILAGIREAGERGVTSVGIDSWGVDYGLLDEAERLIAPPVHYRDSRTDGIMERVRADVGDRTLYGTTGVQFMGFNTAYQLLAEDPATLRKARTMLLVPDLLCHRLTGRIGAERTNASTTQLYDVRARTWSGDLVRRLGLPRGLLAPLREPGDLLGPIRSQLLGPLGVSRDLWVTTVASHDTASAVAAVPAHDGHFAYVSCGTWSLVGLELGSPVLSAASLEANFTNEVGVDGTIRYLRNVMGLWLLQESMRTWRDEGRPVSLARLLADAGAEPPLRSVVDAESPDFLAPGDMPERIRAHCRDSGQPEPATPAQVTRCVLDSLALAHARNVAAAQRLSGRRVDVVHVVGGGAQNSLLCQLTADACGLPVVAGPVEATALGNLLVQARAHGVLVDRAEARDVVRRTQDLRTYEPRDHERWSALVAAA</sequence>
<comment type="caution">
    <text evidence="10">The sequence shown here is derived from an EMBL/GenBank/DDBJ whole genome shotgun (WGS) entry which is preliminary data.</text>
</comment>
<proteinExistence type="inferred from homology"/>
<dbReference type="Pfam" id="PF00370">
    <property type="entry name" value="FGGY_N"/>
    <property type="match status" value="1"/>
</dbReference>
<protein>
    <submittedName>
        <fullName evidence="10">Rhamnulokinase</fullName>
        <ecNumber evidence="10">2.7.1.5</ecNumber>
    </submittedName>
</protein>
<evidence type="ECO:0000313" key="11">
    <source>
        <dbReference type="Proteomes" id="UP000579605"/>
    </source>
</evidence>
<evidence type="ECO:0000256" key="2">
    <source>
        <dbReference type="ARBA" id="ARBA00022679"/>
    </source>
</evidence>
<dbReference type="EC" id="2.7.1.5" evidence="10"/>
<dbReference type="InterPro" id="IPR018484">
    <property type="entry name" value="FGGY_N"/>
</dbReference>
<dbReference type="InterPro" id="IPR043129">
    <property type="entry name" value="ATPase_NBD"/>
</dbReference>
<evidence type="ECO:0000256" key="5">
    <source>
        <dbReference type="ARBA" id="ARBA00022840"/>
    </source>
</evidence>
<dbReference type="Gene3D" id="3.30.420.40">
    <property type="match status" value="2"/>
</dbReference>
<dbReference type="CDD" id="cd07771">
    <property type="entry name" value="ASKHA_NBD_FGGY_RhaB-like"/>
    <property type="match status" value="1"/>
</dbReference>
<evidence type="ECO:0000256" key="7">
    <source>
        <dbReference type="ARBA" id="ARBA00023308"/>
    </source>
</evidence>
<dbReference type="Proteomes" id="UP000579605">
    <property type="component" value="Unassembled WGS sequence"/>
</dbReference>
<evidence type="ECO:0000313" key="10">
    <source>
        <dbReference type="EMBL" id="NYH88459.1"/>
    </source>
</evidence>
<comment type="similarity">
    <text evidence="1">Belongs to the FGGY kinase family.</text>
</comment>
<organism evidence="10 11">
    <name type="scientific">Actinopolymorpha rutila</name>
    <dbReference type="NCBI Taxonomy" id="446787"/>
    <lineage>
        <taxon>Bacteria</taxon>
        <taxon>Bacillati</taxon>
        <taxon>Actinomycetota</taxon>
        <taxon>Actinomycetes</taxon>
        <taxon>Propionibacteriales</taxon>
        <taxon>Actinopolymorphaceae</taxon>
        <taxon>Actinopolymorpha</taxon>
    </lineage>
</organism>
<dbReference type="GO" id="GO:0019301">
    <property type="term" value="P:rhamnose catabolic process"/>
    <property type="evidence" value="ECO:0007669"/>
    <property type="project" value="InterPro"/>
</dbReference>
<feature type="domain" description="Carbohydrate kinase FGGY N-terminal" evidence="8">
    <location>
        <begin position="12"/>
        <end position="244"/>
    </location>
</feature>
<evidence type="ECO:0000256" key="4">
    <source>
        <dbReference type="ARBA" id="ARBA00022777"/>
    </source>
</evidence>
<dbReference type="GO" id="GO:0004370">
    <property type="term" value="F:glycerol kinase activity"/>
    <property type="evidence" value="ECO:0007669"/>
    <property type="project" value="TreeGrafter"/>
</dbReference>
<dbReference type="EMBL" id="JACBZH010000001">
    <property type="protein sequence ID" value="NYH88459.1"/>
    <property type="molecule type" value="Genomic_DNA"/>
</dbReference>
<name>A0A852ZFN4_9ACTN</name>
<keyword evidence="4 10" id="KW-0418">Kinase</keyword>
<keyword evidence="5" id="KW-0067">ATP-binding</keyword>
<dbReference type="PANTHER" id="PTHR10196">
    <property type="entry name" value="SUGAR KINASE"/>
    <property type="match status" value="1"/>
</dbReference>
<keyword evidence="7" id="KW-0684">Rhamnose metabolism</keyword>
<keyword evidence="3" id="KW-0547">Nucleotide-binding</keyword>
<dbReference type="InterPro" id="IPR018485">
    <property type="entry name" value="FGGY_C"/>
</dbReference>
<evidence type="ECO:0000259" key="9">
    <source>
        <dbReference type="Pfam" id="PF02782"/>
    </source>
</evidence>
<dbReference type="GO" id="GO:0005829">
    <property type="term" value="C:cytosol"/>
    <property type="evidence" value="ECO:0007669"/>
    <property type="project" value="TreeGrafter"/>
</dbReference>
<dbReference type="Pfam" id="PF02782">
    <property type="entry name" value="FGGY_C"/>
    <property type="match status" value="1"/>
</dbReference>
<dbReference type="InterPro" id="IPR013449">
    <property type="entry name" value="Rhamnulokinase"/>
</dbReference>
<evidence type="ECO:0000259" key="8">
    <source>
        <dbReference type="Pfam" id="PF00370"/>
    </source>
</evidence>
<keyword evidence="2 10" id="KW-0808">Transferase</keyword>
<dbReference type="PANTHER" id="PTHR10196:SF93">
    <property type="entry name" value="L-RHAMNULOKINASE"/>
    <property type="match status" value="1"/>
</dbReference>
<gene>
    <name evidence="10" type="ORF">F4554_001097</name>
</gene>
<reference evidence="10 11" key="1">
    <citation type="submission" date="2020-07" db="EMBL/GenBank/DDBJ databases">
        <title>Sequencing the genomes of 1000 actinobacteria strains.</title>
        <authorList>
            <person name="Klenk H.-P."/>
        </authorList>
    </citation>
    <scope>NUCLEOTIDE SEQUENCE [LARGE SCALE GENOMIC DNA]</scope>
    <source>
        <strain evidence="10 11">DSM 18448</strain>
    </source>
</reference>